<keyword evidence="1" id="KW-0732">Signal</keyword>
<dbReference type="Proteomes" id="UP001157126">
    <property type="component" value="Unassembled WGS sequence"/>
</dbReference>
<organism evidence="2 3">
    <name type="scientific">Mobilicoccus caccae</name>
    <dbReference type="NCBI Taxonomy" id="1859295"/>
    <lineage>
        <taxon>Bacteria</taxon>
        <taxon>Bacillati</taxon>
        <taxon>Actinomycetota</taxon>
        <taxon>Actinomycetes</taxon>
        <taxon>Micrococcales</taxon>
        <taxon>Dermatophilaceae</taxon>
        <taxon>Mobilicoccus</taxon>
    </lineage>
</organism>
<feature type="signal peptide" evidence="1">
    <location>
        <begin position="1"/>
        <end position="19"/>
    </location>
</feature>
<keyword evidence="3" id="KW-1185">Reference proteome</keyword>
<evidence type="ECO:0008006" key="4">
    <source>
        <dbReference type="Google" id="ProtNLM"/>
    </source>
</evidence>
<name>A0ABQ6ITG2_9MICO</name>
<evidence type="ECO:0000313" key="2">
    <source>
        <dbReference type="EMBL" id="GMA40442.1"/>
    </source>
</evidence>
<evidence type="ECO:0000256" key="1">
    <source>
        <dbReference type="SAM" id="SignalP"/>
    </source>
</evidence>
<accession>A0ABQ6ITG2</accession>
<gene>
    <name evidence="2" type="ORF">GCM10025883_24870</name>
</gene>
<reference evidence="3" key="1">
    <citation type="journal article" date="2019" name="Int. J. Syst. Evol. Microbiol.">
        <title>The Global Catalogue of Microorganisms (GCM) 10K type strain sequencing project: providing services to taxonomists for standard genome sequencing and annotation.</title>
        <authorList>
            <consortium name="The Broad Institute Genomics Platform"/>
            <consortium name="The Broad Institute Genome Sequencing Center for Infectious Disease"/>
            <person name="Wu L."/>
            <person name="Ma J."/>
        </authorList>
    </citation>
    <scope>NUCLEOTIDE SEQUENCE [LARGE SCALE GENOMIC DNA]</scope>
    <source>
        <strain evidence="3">NBRC 113072</strain>
    </source>
</reference>
<evidence type="ECO:0000313" key="3">
    <source>
        <dbReference type="Proteomes" id="UP001157126"/>
    </source>
</evidence>
<feature type="chain" id="PRO_5046809572" description="Gametolysin peptidase M11" evidence="1">
    <location>
        <begin position="20"/>
        <end position="593"/>
    </location>
</feature>
<protein>
    <recommendedName>
        <fullName evidence="4">Gametolysin peptidase M11</fullName>
    </recommendedName>
</protein>
<sequence length="593" mass="61524">MRVNRPMAIAALTITLVTASTPGLVAHANPADGDAQVRVVGVVERLADPVDGLESAVRLPGGERLPVDAAGRARPGDEVSVTIPVTQDVVEAAESGRSVPGVDGEVSPTRRELRRASATPAAPDSALAKATVQDVVDAGRVAPVDTVTVLQQARSGAGSVGAVHDVTVAIVAPKGVRGRVATRAQVATQVKNVGAYWREQSGGAVDFRLARTVGAYASAYTCKDSPFKLWTEAARATGFDEGPGKHLVVVLPREAVDAGCSYGLASMGQDVESGGVAYVADTSWPVLAHELGHNFGLAHAKALQCRSITDADLARVPSSCGVDEYGDPFDVMAASAANVAGSLSVPQAVRVGFIGSSGYVDVRSGVRKVTLNAVSSLNGVRGVRVRDPRSGAVYWVEYRTRAGRDSALYRPMTAGVRVLREESVTPDTPWPGTVALDASPTGRDSDASWQVPAKHLFTSYGSGVSVTVESVAGARATVSVSVSAAGRRVAGARAGAVSRVGTAAAAAPSTPSLAINSRGVVSWKTQRAVRYDVVVRRVDGRSHGRIQTWYAGTTRTSAQLKAARGTTVQVRARAKGADGRVGAWSSWRAVAFR</sequence>
<dbReference type="EMBL" id="BSUO01000001">
    <property type="protein sequence ID" value="GMA40442.1"/>
    <property type="molecule type" value="Genomic_DNA"/>
</dbReference>
<dbReference type="Pfam" id="PF13688">
    <property type="entry name" value="Reprolysin_5"/>
    <property type="match status" value="1"/>
</dbReference>
<comment type="caution">
    <text evidence="2">The sequence shown here is derived from an EMBL/GenBank/DDBJ whole genome shotgun (WGS) entry which is preliminary data.</text>
</comment>
<dbReference type="SUPFAM" id="SSF55486">
    <property type="entry name" value="Metalloproteases ('zincins'), catalytic domain"/>
    <property type="match status" value="1"/>
</dbReference>
<proteinExistence type="predicted"/>